<dbReference type="InterPro" id="IPR008271">
    <property type="entry name" value="Ser/Thr_kinase_AS"/>
</dbReference>
<evidence type="ECO:0000313" key="7">
    <source>
        <dbReference type="EMBL" id="TMQ90102.1"/>
    </source>
</evidence>
<dbReference type="AlphaFoldDB" id="A0A5C4J0U7"/>
<proteinExistence type="predicted"/>
<feature type="binding site" evidence="5">
    <location>
        <position position="39"/>
    </location>
    <ligand>
        <name>ATP</name>
        <dbReference type="ChEBI" id="CHEBI:30616"/>
    </ligand>
</feature>
<dbReference type="EMBL" id="VCKW01000327">
    <property type="protein sequence ID" value="TMQ90102.1"/>
    <property type="molecule type" value="Genomic_DNA"/>
</dbReference>
<keyword evidence="1" id="KW-0808">Transferase</keyword>
<feature type="non-terminal residue" evidence="7">
    <location>
        <position position="211"/>
    </location>
</feature>
<evidence type="ECO:0000256" key="4">
    <source>
        <dbReference type="ARBA" id="ARBA00022840"/>
    </source>
</evidence>
<keyword evidence="2 5" id="KW-0547">Nucleotide-binding</keyword>
<evidence type="ECO:0000256" key="1">
    <source>
        <dbReference type="ARBA" id="ARBA00022679"/>
    </source>
</evidence>
<evidence type="ECO:0000259" key="6">
    <source>
        <dbReference type="PROSITE" id="PS50011"/>
    </source>
</evidence>
<dbReference type="InterPro" id="IPR017441">
    <property type="entry name" value="Protein_kinase_ATP_BS"/>
</dbReference>
<dbReference type="SMART" id="SM00220">
    <property type="entry name" value="S_TKc"/>
    <property type="match status" value="1"/>
</dbReference>
<reference evidence="7 8" key="1">
    <citation type="submission" date="2019-05" db="EMBL/GenBank/DDBJ databases">
        <title>Draft genome sequence of Actinomadura sp. 14C53.</title>
        <authorList>
            <person name="Saricaoglu S."/>
            <person name="Isik K."/>
        </authorList>
    </citation>
    <scope>NUCLEOTIDE SEQUENCE [LARGE SCALE GENOMIC DNA]</scope>
    <source>
        <strain evidence="7 8">14C53</strain>
    </source>
</reference>
<dbReference type="GO" id="GO:0004674">
    <property type="term" value="F:protein serine/threonine kinase activity"/>
    <property type="evidence" value="ECO:0007669"/>
    <property type="project" value="UniProtKB-KW"/>
</dbReference>
<dbReference type="Proteomes" id="UP000309174">
    <property type="component" value="Unassembled WGS sequence"/>
</dbReference>
<name>A0A5C4J0U7_9ACTN</name>
<dbReference type="Gene3D" id="3.30.200.20">
    <property type="entry name" value="Phosphorylase Kinase, domain 1"/>
    <property type="match status" value="1"/>
</dbReference>
<dbReference type="RefSeq" id="WP_138649848.1">
    <property type="nucleotide sequence ID" value="NZ_VCKW01000327.1"/>
</dbReference>
<dbReference type="Pfam" id="PF00069">
    <property type="entry name" value="Pkinase"/>
    <property type="match status" value="1"/>
</dbReference>
<organism evidence="7 8">
    <name type="scientific">Actinomadura soli</name>
    <dbReference type="NCBI Taxonomy" id="2508997"/>
    <lineage>
        <taxon>Bacteria</taxon>
        <taxon>Bacillati</taxon>
        <taxon>Actinomycetota</taxon>
        <taxon>Actinomycetes</taxon>
        <taxon>Streptosporangiales</taxon>
        <taxon>Thermomonosporaceae</taxon>
        <taxon>Actinomadura</taxon>
    </lineage>
</organism>
<evidence type="ECO:0000256" key="3">
    <source>
        <dbReference type="ARBA" id="ARBA00022777"/>
    </source>
</evidence>
<comment type="caution">
    <text evidence="7">The sequence shown here is derived from an EMBL/GenBank/DDBJ whole genome shotgun (WGS) entry which is preliminary data.</text>
</comment>
<dbReference type="InterPro" id="IPR011009">
    <property type="entry name" value="Kinase-like_dom_sf"/>
</dbReference>
<dbReference type="PROSITE" id="PS00108">
    <property type="entry name" value="PROTEIN_KINASE_ST"/>
    <property type="match status" value="1"/>
</dbReference>
<evidence type="ECO:0000256" key="5">
    <source>
        <dbReference type="PROSITE-ProRule" id="PRU10141"/>
    </source>
</evidence>
<keyword evidence="3 7" id="KW-0418">Kinase</keyword>
<dbReference type="PANTHER" id="PTHR43289:SF34">
    <property type="entry name" value="SERINE_THREONINE-PROTEIN KINASE YBDM-RELATED"/>
    <property type="match status" value="1"/>
</dbReference>
<gene>
    <name evidence="7" type="ORF">ETD83_36930</name>
</gene>
<dbReference type="PANTHER" id="PTHR43289">
    <property type="entry name" value="MITOGEN-ACTIVATED PROTEIN KINASE KINASE KINASE 20-RELATED"/>
    <property type="match status" value="1"/>
</dbReference>
<keyword evidence="4 5" id="KW-0067">ATP-binding</keyword>
<protein>
    <submittedName>
        <fullName evidence="7">Serine/threonine protein kinase</fullName>
    </submittedName>
</protein>
<dbReference type="GO" id="GO:0005524">
    <property type="term" value="F:ATP binding"/>
    <property type="evidence" value="ECO:0007669"/>
    <property type="project" value="UniProtKB-UniRule"/>
</dbReference>
<dbReference type="CDD" id="cd14014">
    <property type="entry name" value="STKc_PknB_like"/>
    <property type="match status" value="1"/>
</dbReference>
<keyword evidence="7" id="KW-0723">Serine/threonine-protein kinase</keyword>
<dbReference type="PROSITE" id="PS50011">
    <property type="entry name" value="PROTEIN_KINASE_DOM"/>
    <property type="match status" value="1"/>
</dbReference>
<feature type="domain" description="Protein kinase" evidence="6">
    <location>
        <begin position="10"/>
        <end position="211"/>
    </location>
</feature>
<dbReference type="PROSITE" id="PS00107">
    <property type="entry name" value="PROTEIN_KINASE_ATP"/>
    <property type="match status" value="1"/>
</dbReference>
<keyword evidence="8" id="KW-1185">Reference proteome</keyword>
<dbReference type="SUPFAM" id="SSF56112">
    <property type="entry name" value="Protein kinase-like (PK-like)"/>
    <property type="match status" value="1"/>
</dbReference>
<evidence type="ECO:0000256" key="2">
    <source>
        <dbReference type="ARBA" id="ARBA00022741"/>
    </source>
</evidence>
<dbReference type="OrthoDB" id="5241055at2"/>
<evidence type="ECO:0000313" key="8">
    <source>
        <dbReference type="Proteomes" id="UP000309174"/>
    </source>
</evidence>
<dbReference type="InterPro" id="IPR000719">
    <property type="entry name" value="Prot_kinase_dom"/>
</dbReference>
<accession>A0A5C4J0U7</accession>
<dbReference type="Gene3D" id="1.10.510.10">
    <property type="entry name" value="Transferase(Phosphotransferase) domain 1"/>
    <property type="match status" value="1"/>
</dbReference>
<sequence>MEYPTAAGRYRIDRLLGSGGFASVWLAHDPELDSPVAIKILGEHWTLRTDVRDRFVQEARLLRRADSHRVVQVFDIGELPDGRPYFVMTYADRGTLSERLADGPLPLNEALRTAREIIRGVQELHDLGVVHRDLKPSNVLLRSSSGGGERLMISDLGIARTEDRLSSLTLPAGSPGYMAPEQGQIDGAPDRRSDVYGLGALTYHLLTGEPG</sequence>